<keyword evidence="6 15" id="KW-0645">Protease</keyword>
<dbReference type="Proteomes" id="UP000509510">
    <property type="component" value="Chromosome IV"/>
</dbReference>
<dbReference type="GO" id="GO:0006508">
    <property type="term" value="P:proteolysis"/>
    <property type="evidence" value="ECO:0007669"/>
    <property type="project" value="UniProtKB-KW"/>
</dbReference>
<comment type="subcellular location">
    <subcellularLocation>
        <location evidence="3">Secreted</location>
        <location evidence="3">Extracellular space</location>
    </subcellularLocation>
</comment>
<comment type="catalytic activity">
    <reaction evidence="1">
        <text>Release of an N-terminal tripeptide from a polypeptide.</text>
        <dbReference type="EC" id="3.4.14.10"/>
    </reaction>
</comment>
<evidence type="ECO:0000256" key="15">
    <source>
        <dbReference type="PROSITE-ProRule" id="PRU01032"/>
    </source>
</evidence>
<feature type="active site" description="Charge relay system" evidence="15">
    <location>
        <position position="291"/>
    </location>
</feature>
<dbReference type="InterPro" id="IPR000209">
    <property type="entry name" value="Peptidase_S8/S53_dom"/>
</dbReference>
<keyword evidence="12" id="KW-0843">Virulence</keyword>
<evidence type="ECO:0000256" key="5">
    <source>
        <dbReference type="ARBA" id="ARBA00022525"/>
    </source>
</evidence>
<dbReference type="InterPro" id="IPR050819">
    <property type="entry name" value="Tripeptidyl-peptidase_I"/>
</dbReference>
<dbReference type="GO" id="GO:0004252">
    <property type="term" value="F:serine-type endopeptidase activity"/>
    <property type="evidence" value="ECO:0007669"/>
    <property type="project" value="UniProtKB-UniRule"/>
</dbReference>
<keyword evidence="13" id="KW-0865">Zymogen</keyword>
<gene>
    <name evidence="18" type="ORF">TRUGW13939_07404</name>
</gene>
<accession>A0A7H8R3L0</accession>
<dbReference type="PROSITE" id="PS51695">
    <property type="entry name" value="SEDOLISIN"/>
    <property type="match status" value="1"/>
</dbReference>
<evidence type="ECO:0000259" key="17">
    <source>
        <dbReference type="PROSITE" id="PS51695"/>
    </source>
</evidence>
<dbReference type="RefSeq" id="XP_035346438.1">
    <property type="nucleotide sequence ID" value="XM_035490545.1"/>
</dbReference>
<feature type="chain" id="PRO_5028910690" description="tripeptidyl-peptidase II" evidence="16">
    <location>
        <begin position="22"/>
        <end position="606"/>
    </location>
</feature>
<keyword evidence="8 16" id="KW-0732">Signal</keyword>
<feature type="active site" description="Charge relay system" evidence="15">
    <location>
        <position position="506"/>
    </location>
</feature>
<evidence type="ECO:0000256" key="16">
    <source>
        <dbReference type="SAM" id="SignalP"/>
    </source>
</evidence>
<keyword evidence="14" id="KW-0325">Glycoprotein</keyword>
<evidence type="ECO:0000256" key="8">
    <source>
        <dbReference type="ARBA" id="ARBA00022729"/>
    </source>
</evidence>
<dbReference type="CDD" id="cd04056">
    <property type="entry name" value="Peptidases_S53"/>
    <property type="match status" value="1"/>
</dbReference>
<dbReference type="InterPro" id="IPR030400">
    <property type="entry name" value="Sedolisin_dom"/>
</dbReference>
<comment type="cofactor">
    <cofactor evidence="15">
        <name>Ca(2+)</name>
        <dbReference type="ChEBI" id="CHEBI:29108"/>
    </cofactor>
    <text evidence="15">Binds 1 Ca(2+) ion per subunit.</text>
</comment>
<feature type="active site" description="Charge relay system" evidence="15">
    <location>
        <position position="295"/>
    </location>
</feature>
<evidence type="ECO:0000256" key="7">
    <source>
        <dbReference type="ARBA" id="ARBA00022723"/>
    </source>
</evidence>
<feature type="binding site" evidence="15">
    <location>
        <position position="584"/>
    </location>
    <ligand>
        <name>Ca(2+)</name>
        <dbReference type="ChEBI" id="CHEBI:29108"/>
    </ligand>
</feature>
<keyword evidence="7 15" id="KW-0479">Metal-binding</keyword>
<comment type="function">
    <text evidence="2">Secreted tripeptidyl-peptidase which degrades proteins at acidic pHs and is involved in virulence.</text>
</comment>
<evidence type="ECO:0000256" key="9">
    <source>
        <dbReference type="ARBA" id="ARBA00022801"/>
    </source>
</evidence>
<dbReference type="Gene3D" id="3.40.50.200">
    <property type="entry name" value="Peptidase S8/S53 domain"/>
    <property type="match status" value="1"/>
</dbReference>
<dbReference type="EC" id="3.4.14.10" evidence="4"/>
<dbReference type="GO" id="GO:0005576">
    <property type="term" value="C:extracellular region"/>
    <property type="evidence" value="ECO:0007669"/>
    <property type="project" value="UniProtKB-SubCell"/>
</dbReference>
<dbReference type="OrthoDB" id="409122at2759"/>
<dbReference type="CDD" id="cd11377">
    <property type="entry name" value="Pro-peptidase_S53"/>
    <property type="match status" value="1"/>
</dbReference>
<evidence type="ECO:0000256" key="10">
    <source>
        <dbReference type="ARBA" id="ARBA00022825"/>
    </source>
</evidence>
<dbReference type="SUPFAM" id="SSF54897">
    <property type="entry name" value="Protease propeptides/inhibitors"/>
    <property type="match status" value="1"/>
</dbReference>
<evidence type="ECO:0000256" key="14">
    <source>
        <dbReference type="ARBA" id="ARBA00023180"/>
    </source>
</evidence>
<feature type="domain" description="Peptidase S53" evidence="17">
    <location>
        <begin position="214"/>
        <end position="606"/>
    </location>
</feature>
<dbReference type="SUPFAM" id="SSF52743">
    <property type="entry name" value="Subtilisin-like"/>
    <property type="match status" value="1"/>
</dbReference>
<evidence type="ECO:0000256" key="2">
    <source>
        <dbReference type="ARBA" id="ARBA00002451"/>
    </source>
</evidence>
<dbReference type="GO" id="GO:0046872">
    <property type="term" value="F:metal ion binding"/>
    <property type="evidence" value="ECO:0007669"/>
    <property type="project" value="UniProtKB-UniRule"/>
</dbReference>
<dbReference type="KEGG" id="trg:TRUGW13939_07404"/>
<feature type="signal peptide" evidence="16">
    <location>
        <begin position="1"/>
        <end position="21"/>
    </location>
</feature>
<dbReference type="PANTHER" id="PTHR14218:SF15">
    <property type="entry name" value="TRIPEPTIDYL-PEPTIDASE 1"/>
    <property type="match status" value="1"/>
</dbReference>
<keyword evidence="19" id="KW-1185">Reference proteome</keyword>
<dbReference type="PANTHER" id="PTHR14218">
    <property type="entry name" value="PROTEASE S8 TRIPEPTIDYL PEPTIDASE I CLN2"/>
    <property type="match status" value="1"/>
</dbReference>
<keyword evidence="10 15" id="KW-0720">Serine protease</keyword>
<dbReference type="InterPro" id="IPR015366">
    <property type="entry name" value="S53_propep"/>
</dbReference>
<protein>
    <recommendedName>
        <fullName evidence="4">tripeptidyl-peptidase II</fullName>
        <ecNumber evidence="4">3.4.14.10</ecNumber>
    </recommendedName>
</protein>
<evidence type="ECO:0000256" key="11">
    <source>
        <dbReference type="ARBA" id="ARBA00022837"/>
    </source>
</evidence>
<evidence type="ECO:0000256" key="6">
    <source>
        <dbReference type="ARBA" id="ARBA00022670"/>
    </source>
</evidence>
<proteinExistence type="predicted"/>
<sequence length="606" mass="64939">MFGRDILSVAALSLLASSAAGEVLEKLRMTPNGWKYTSNAASAQKIRLQIALQQNDAAGFEQTVLDMSTPGNPKYGQHFQSHEAMKEMLLPSSQAVESVVSWLQSAGVTDIVQDADWVDFTTTVGVANELLDTQFQWYTSEERRVRTLRTLQYSVPDDVADHIYMIQPTTRFGAVNAMHSTSRAKELTGSRLSALQGHRAGIKTGGASDQCGTIVTPTCLKKQYGIGNYTADAKSGSKIAFSSYLKEYARYSDLALFEKKFAPWAAGQNFSVIEFNGGKNEQNDDTDDSGEANLDLQYILGLAAPLPITEFSTGGLGKLVPDINEPDESQNQNEPYLEFLKGVLKLSNDELPQVISTSYGEDEQTIPPKYAQTVCDLYKQLGSRGVSVIFSSGDSGVGAGCVTNDGKNTTHFMPQFPASCPWVTSVGATQDWNETAAAFSSGGFSDFWARPSWQDDAVKGYLASGLADKFKGIFNESGRGFPDVSAQGVNFAVYDKGSIGEFEGTSASGPAFAAIIALLNDARLRAGKSTLGFLNPWIYSKAYAGLNDVTTGGSSGCNGFSRFNGSELPGGAVIDGASWQATTGWDPVTGHGTPNFPKLKELALAA</sequence>
<dbReference type="GeneID" id="55994897"/>
<evidence type="ECO:0000256" key="3">
    <source>
        <dbReference type="ARBA" id="ARBA00004239"/>
    </source>
</evidence>
<feature type="binding site" evidence="15">
    <location>
        <position position="548"/>
    </location>
    <ligand>
        <name>Ca(2+)</name>
        <dbReference type="ChEBI" id="CHEBI:29108"/>
    </ligand>
</feature>
<reference evidence="19" key="1">
    <citation type="submission" date="2020-06" db="EMBL/GenBank/DDBJ databases">
        <title>A chromosome-scale genome assembly of Talaromyces rugulosus W13939.</title>
        <authorList>
            <person name="Wang B."/>
            <person name="Guo L."/>
            <person name="Ye K."/>
            <person name="Wang L."/>
        </authorList>
    </citation>
    <scope>NUCLEOTIDE SEQUENCE [LARGE SCALE GENOMIC DNA]</scope>
    <source>
        <strain evidence="19">W13939</strain>
    </source>
</reference>
<evidence type="ECO:0000256" key="4">
    <source>
        <dbReference type="ARBA" id="ARBA00012462"/>
    </source>
</evidence>
<evidence type="ECO:0000256" key="12">
    <source>
        <dbReference type="ARBA" id="ARBA00023026"/>
    </source>
</evidence>
<organism evidence="18 19">
    <name type="scientific">Talaromyces rugulosus</name>
    <name type="common">Penicillium rugulosum</name>
    <dbReference type="NCBI Taxonomy" id="121627"/>
    <lineage>
        <taxon>Eukaryota</taxon>
        <taxon>Fungi</taxon>
        <taxon>Dikarya</taxon>
        <taxon>Ascomycota</taxon>
        <taxon>Pezizomycotina</taxon>
        <taxon>Eurotiomycetes</taxon>
        <taxon>Eurotiomycetidae</taxon>
        <taxon>Eurotiales</taxon>
        <taxon>Trichocomaceae</taxon>
        <taxon>Talaromyces</taxon>
        <taxon>Talaromyces sect. Islandici</taxon>
    </lineage>
</organism>
<dbReference type="EMBL" id="CP055901">
    <property type="protein sequence ID" value="QKX60261.1"/>
    <property type="molecule type" value="Genomic_DNA"/>
</dbReference>
<feature type="binding site" evidence="15">
    <location>
        <position position="586"/>
    </location>
    <ligand>
        <name>Ca(2+)</name>
        <dbReference type="ChEBI" id="CHEBI:29108"/>
    </ligand>
</feature>
<dbReference type="GO" id="GO:0008240">
    <property type="term" value="F:tripeptidyl-peptidase activity"/>
    <property type="evidence" value="ECO:0007669"/>
    <property type="project" value="UniProtKB-EC"/>
</dbReference>
<dbReference type="FunFam" id="3.40.50.200:FF:000015">
    <property type="entry name" value="Tripeptidyl peptidase A"/>
    <property type="match status" value="1"/>
</dbReference>
<dbReference type="SMART" id="SM00944">
    <property type="entry name" value="Pro-kuma_activ"/>
    <property type="match status" value="1"/>
</dbReference>
<dbReference type="AlphaFoldDB" id="A0A7H8R3L0"/>
<feature type="binding site" evidence="15">
    <location>
        <position position="549"/>
    </location>
    <ligand>
        <name>Ca(2+)</name>
        <dbReference type="ChEBI" id="CHEBI:29108"/>
    </ligand>
</feature>
<keyword evidence="5" id="KW-0964">Secreted</keyword>
<evidence type="ECO:0000313" key="18">
    <source>
        <dbReference type="EMBL" id="QKX60261.1"/>
    </source>
</evidence>
<dbReference type="Pfam" id="PF09286">
    <property type="entry name" value="Pro-kuma_activ"/>
    <property type="match status" value="1"/>
</dbReference>
<dbReference type="Pfam" id="PF00082">
    <property type="entry name" value="Peptidase_S8"/>
    <property type="match status" value="1"/>
</dbReference>
<keyword evidence="9 15" id="KW-0378">Hydrolase</keyword>
<keyword evidence="11 15" id="KW-0106">Calcium</keyword>
<evidence type="ECO:0000256" key="1">
    <source>
        <dbReference type="ARBA" id="ARBA00001910"/>
    </source>
</evidence>
<evidence type="ECO:0000256" key="13">
    <source>
        <dbReference type="ARBA" id="ARBA00023145"/>
    </source>
</evidence>
<evidence type="ECO:0000313" key="19">
    <source>
        <dbReference type="Proteomes" id="UP000509510"/>
    </source>
</evidence>
<dbReference type="InterPro" id="IPR036852">
    <property type="entry name" value="Peptidase_S8/S53_dom_sf"/>
</dbReference>
<name>A0A7H8R3L0_TALRU</name>